<accession>A0A1H4DMX3</accession>
<dbReference type="Pfam" id="PF13472">
    <property type="entry name" value="Lipase_GDSL_2"/>
    <property type="match status" value="1"/>
</dbReference>
<dbReference type="InterPro" id="IPR013830">
    <property type="entry name" value="SGNH_hydro"/>
</dbReference>
<dbReference type="RefSeq" id="WP_074761719.1">
    <property type="nucleotide sequence ID" value="NZ_FNRF01000004.1"/>
</dbReference>
<evidence type="ECO:0000256" key="1">
    <source>
        <dbReference type="SAM" id="SignalP"/>
    </source>
</evidence>
<dbReference type="AlphaFoldDB" id="A0A1H4DMX3"/>
<organism evidence="3 4">
    <name type="scientific">Xylanibacter ruminicola</name>
    <name type="common">Prevotella ruminicola</name>
    <dbReference type="NCBI Taxonomy" id="839"/>
    <lineage>
        <taxon>Bacteria</taxon>
        <taxon>Pseudomonadati</taxon>
        <taxon>Bacteroidota</taxon>
        <taxon>Bacteroidia</taxon>
        <taxon>Bacteroidales</taxon>
        <taxon>Prevotellaceae</taxon>
        <taxon>Xylanibacter</taxon>
    </lineage>
</organism>
<evidence type="ECO:0000259" key="2">
    <source>
        <dbReference type="Pfam" id="PF13472"/>
    </source>
</evidence>
<name>A0A1H4DMX3_XYLRU</name>
<dbReference type="PANTHER" id="PTHR30383">
    <property type="entry name" value="THIOESTERASE 1/PROTEASE 1/LYSOPHOSPHOLIPASE L1"/>
    <property type="match status" value="1"/>
</dbReference>
<proteinExistence type="predicted"/>
<dbReference type="InterPro" id="IPR036514">
    <property type="entry name" value="SGNH_hydro_sf"/>
</dbReference>
<dbReference type="InterPro" id="IPR051532">
    <property type="entry name" value="Ester_Hydrolysis_Enzymes"/>
</dbReference>
<feature type="chain" id="PRO_5010285476" evidence="1">
    <location>
        <begin position="27"/>
        <end position="275"/>
    </location>
</feature>
<dbReference type="PANTHER" id="PTHR30383:SF5">
    <property type="entry name" value="SGNH HYDROLASE-TYPE ESTERASE DOMAIN-CONTAINING PROTEIN"/>
    <property type="match status" value="1"/>
</dbReference>
<gene>
    <name evidence="3" type="ORF">SAMN05216462_2398</name>
</gene>
<evidence type="ECO:0000313" key="3">
    <source>
        <dbReference type="EMBL" id="SEA73542.1"/>
    </source>
</evidence>
<dbReference type="Proteomes" id="UP000182257">
    <property type="component" value="Unassembled WGS sequence"/>
</dbReference>
<dbReference type="Gene3D" id="3.40.50.1110">
    <property type="entry name" value="SGNH hydrolase"/>
    <property type="match status" value="1"/>
</dbReference>
<feature type="signal peptide" evidence="1">
    <location>
        <begin position="1"/>
        <end position="26"/>
    </location>
</feature>
<dbReference type="OrthoDB" id="9777593at2"/>
<dbReference type="GO" id="GO:0004622">
    <property type="term" value="F:phosphatidylcholine lysophospholipase activity"/>
    <property type="evidence" value="ECO:0007669"/>
    <property type="project" value="TreeGrafter"/>
</dbReference>
<dbReference type="EMBL" id="FNRF01000004">
    <property type="protein sequence ID" value="SEA73542.1"/>
    <property type="molecule type" value="Genomic_DNA"/>
</dbReference>
<reference evidence="3 4" key="1">
    <citation type="submission" date="2016-10" db="EMBL/GenBank/DDBJ databases">
        <authorList>
            <person name="de Groot N.N."/>
        </authorList>
    </citation>
    <scope>NUCLEOTIDE SEQUENCE [LARGE SCALE GENOMIC DNA]</scope>
    <source>
        <strain evidence="3 4">D31d</strain>
    </source>
</reference>
<protein>
    <submittedName>
        <fullName evidence="3">Lysophospholipase L1</fullName>
    </submittedName>
</protein>
<evidence type="ECO:0000313" key="4">
    <source>
        <dbReference type="Proteomes" id="UP000182257"/>
    </source>
</evidence>
<keyword evidence="1" id="KW-0732">Signal</keyword>
<sequence>MYNKINLQLRLMVVLLCAAFAIQALSQTVFTHPWQGKRVAYFGDSITDPRNSGSKIKYWGYLADWLDIKPYVYGVSGRQWNDIPRQADKCFEEHGDSIDAIMIFIGTNDYNAGVPIGEWFTQKPEKVVAGIHEQKHPVDRLHRYPVMTDSTYRGRINIALNKVKRMYPTKQIILLTPIHRAGFYANDKNWQPTEDYTNQCGEYVDAYVQSVKQAGEIWALPVIDWGAMSGLYPLMDEHAQYFKSAEDDRLHPNDKGHERLARTLYYQLLTLPCTF</sequence>
<feature type="domain" description="SGNH hydrolase-type esterase" evidence="2">
    <location>
        <begin position="42"/>
        <end position="259"/>
    </location>
</feature>
<dbReference type="SUPFAM" id="SSF52266">
    <property type="entry name" value="SGNH hydrolase"/>
    <property type="match status" value="1"/>
</dbReference>